<reference evidence="1 2" key="1">
    <citation type="submission" date="2016-11" db="EMBL/GenBank/DDBJ databases">
        <authorList>
            <person name="Jaros S."/>
            <person name="Januszkiewicz K."/>
            <person name="Wedrychowicz H."/>
        </authorList>
    </citation>
    <scope>NUCLEOTIDE SEQUENCE [LARGE SCALE GENOMIC DNA]</scope>
    <source>
        <strain evidence="1 2">DSM 21864</strain>
    </source>
</reference>
<sequence length="69" mass="7985">MIKKSCVICRKHRNDGIIINGKRICRSCEEKLISSEAGNDFYEYYKECIKKSISEFAIKGNNLNCEVYS</sequence>
<evidence type="ECO:0000313" key="1">
    <source>
        <dbReference type="EMBL" id="SHJ51809.1"/>
    </source>
</evidence>
<evidence type="ECO:0000313" key="2">
    <source>
        <dbReference type="Proteomes" id="UP000184080"/>
    </source>
</evidence>
<protein>
    <submittedName>
        <fullName evidence="1">Inhibitor of sigma-G Gin</fullName>
    </submittedName>
</protein>
<dbReference type="Proteomes" id="UP000184080">
    <property type="component" value="Unassembled WGS sequence"/>
</dbReference>
<keyword evidence="2" id="KW-1185">Reference proteome</keyword>
<dbReference type="AlphaFoldDB" id="A0A1M6JYK2"/>
<name>A0A1M6JYK2_9CLOT</name>
<dbReference type="EMBL" id="FQZO01000005">
    <property type="protein sequence ID" value="SHJ51809.1"/>
    <property type="molecule type" value="Genomic_DNA"/>
</dbReference>
<dbReference type="OrthoDB" id="1753657at2"/>
<organism evidence="1 2">
    <name type="scientific">Clostridium amylolyticum</name>
    <dbReference type="NCBI Taxonomy" id="1121298"/>
    <lineage>
        <taxon>Bacteria</taxon>
        <taxon>Bacillati</taxon>
        <taxon>Bacillota</taxon>
        <taxon>Clostridia</taxon>
        <taxon>Eubacteriales</taxon>
        <taxon>Clostridiaceae</taxon>
        <taxon>Clostridium</taxon>
    </lineage>
</organism>
<proteinExistence type="predicted"/>
<dbReference type="Pfam" id="PF10764">
    <property type="entry name" value="Gin"/>
    <property type="match status" value="1"/>
</dbReference>
<gene>
    <name evidence="1" type="ORF">SAMN05444401_3284</name>
</gene>
<dbReference type="InterPro" id="IPR019700">
    <property type="entry name" value="Sigma-G_inhibitor_Gin"/>
</dbReference>
<dbReference type="STRING" id="1121298.SAMN05444401_3284"/>
<dbReference type="RefSeq" id="WP_073009077.1">
    <property type="nucleotide sequence ID" value="NZ_FQZO01000005.1"/>
</dbReference>
<accession>A0A1M6JYK2</accession>